<dbReference type="STRING" id="29529.SAMN04488122_3189"/>
<proteinExistence type="predicted"/>
<reference evidence="2" key="1">
    <citation type="submission" date="2016-10" db="EMBL/GenBank/DDBJ databases">
        <authorList>
            <person name="Varghese N."/>
            <person name="Submissions S."/>
        </authorList>
    </citation>
    <scope>NUCLEOTIDE SEQUENCE [LARGE SCALE GENOMIC DNA]</scope>
    <source>
        <strain evidence="2">DSM 3695</strain>
    </source>
</reference>
<accession>A0A1I0RQ48</accession>
<dbReference type="AlphaFoldDB" id="A0A1I0RQ48"/>
<gene>
    <name evidence="1" type="ORF">SAMN04488122_3189</name>
</gene>
<dbReference type="RefSeq" id="WP_089896327.1">
    <property type="nucleotide sequence ID" value="NZ_FOJG01000001.1"/>
</dbReference>
<protein>
    <recommendedName>
        <fullName evidence="3">HEAT repeat-containing protein</fullName>
    </recommendedName>
</protein>
<dbReference type="SUPFAM" id="SSF48371">
    <property type="entry name" value="ARM repeat"/>
    <property type="match status" value="1"/>
</dbReference>
<sequence length="737" mass="83258">MTSIYHKINAGLVLFTTLAIQTATAQKVEAPKLKKATSSFAIVVDNVTLQKSGAAIYAYRDALEAQGLATYIVSHQWQKPEEIREQLQKLYAAPTRLEGAVLVGDIPVPMIRNAQHLTSTFKMDQRIDWKRSSVPSDRFYDDFDLQFDFLKQDSVKKNYFYYNLSPRSPQYVHMDIYTARIKPATGKNEDMYAAISAYLLKAVAEKKQPQPLNDLMVFTGQGYHSESLNAWAGEQLALKEQFPHLFAYGNTLKFFNFRMATHIKYQLLSEIQRPELDMALFHEHGDEETQILNGYPYVSNPQPSMENIKRFLRAKIQAVQRKKGDVAKAKEGYVKSMDVPLSWMDDALDPKVMEADSIFEAEQNIVIGDLVKATPNARFVMLDACENGSFHLDDYLAARYSFNKGKTIVTLASSVGIVQDQWSDEMLGLLQYGVRTGNWFKQVAGLETHLFGDPAFAFQGSTTTDLNNAIVNKNKDVATWEALLKHASPDVQCLALAQLFNIQGGKMSGRLKELYFNSTSMLLRLEALKLLNVLNNDDYHTVLKAAVNDPYELTRRLTASWIGDWGSEEAVPALVSLAISDRHSKRVSSRVRGAFSFMDATTVIREVNKQLSADTYLIDSTEFSSKLIADERNFEKSLKEYLLVLPDTSKPLKERLFNITTLRAYSYHAAVPAAIQFVTDKTQDEKLRVAAMEALSWFTHSWKKDSILQLCKAILSDATQPAALKEQAERTQAILRR</sequence>
<dbReference type="EMBL" id="FOJG01000001">
    <property type="protein sequence ID" value="SEW43215.1"/>
    <property type="molecule type" value="Genomic_DNA"/>
</dbReference>
<evidence type="ECO:0008006" key="3">
    <source>
        <dbReference type="Google" id="ProtNLM"/>
    </source>
</evidence>
<dbReference type="Proteomes" id="UP000199310">
    <property type="component" value="Unassembled WGS sequence"/>
</dbReference>
<dbReference type="InterPro" id="IPR016024">
    <property type="entry name" value="ARM-type_fold"/>
</dbReference>
<keyword evidence="2" id="KW-1185">Reference proteome</keyword>
<evidence type="ECO:0000313" key="2">
    <source>
        <dbReference type="Proteomes" id="UP000199310"/>
    </source>
</evidence>
<name>A0A1I0RQ48_9BACT</name>
<dbReference type="Gene3D" id="1.25.10.10">
    <property type="entry name" value="Leucine-rich Repeat Variant"/>
    <property type="match status" value="1"/>
</dbReference>
<evidence type="ECO:0000313" key="1">
    <source>
        <dbReference type="EMBL" id="SEW43215.1"/>
    </source>
</evidence>
<dbReference type="OrthoDB" id="619585at2"/>
<dbReference type="InterPro" id="IPR011989">
    <property type="entry name" value="ARM-like"/>
</dbReference>
<organism evidence="1 2">
    <name type="scientific">Chitinophaga arvensicola</name>
    <dbReference type="NCBI Taxonomy" id="29529"/>
    <lineage>
        <taxon>Bacteria</taxon>
        <taxon>Pseudomonadati</taxon>
        <taxon>Bacteroidota</taxon>
        <taxon>Chitinophagia</taxon>
        <taxon>Chitinophagales</taxon>
        <taxon>Chitinophagaceae</taxon>
        <taxon>Chitinophaga</taxon>
    </lineage>
</organism>